<dbReference type="EMBL" id="JANAKD010001107">
    <property type="protein sequence ID" value="KAJ3483325.1"/>
    <property type="molecule type" value="Genomic_DNA"/>
</dbReference>
<reference evidence="1" key="1">
    <citation type="submission" date="2022-07" db="EMBL/GenBank/DDBJ databases">
        <title>Genome Sequence of Lecanicillium saksenae.</title>
        <authorList>
            <person name="Buettner E."/>
        </authorList>
    </citation>
    <scope>NUCLEOTIDE SEQUENCE</scope>
    <source>
        <strain evidence="1">VT-O1</strain>
    </source>
</reference>
<evidence type="ECO:0000313" key="2">
    <source>
        <dbReference type="Proteomes" id="UP001148737"/>
    </source>
</evidence>
<name>A0ACC1QPN9_9HYPO</name>
<evidence type="ECO:0000313" key="1">
    <source>
        <dbReference type="EMBL" id="KAJ3483325.1"/>
    </source>
</evidence>
<accession>A0ACC1QPN9</accession>
<gene>
    <name evidence="1" type="ORF">NLG97_g7332</name>
</gene>
<proteinExistence type="predicted"/>
<comment type="caution">
    <text evidence="1">The sequence shown here is derived from an EMBL/GenBank/DDBJ whole genome shotgun (WGS) entry which is preliminary data.</text>
</comment>
<dbReference type="Proteomes" id="UP001148737">
    <property type="component" value="Unassembled WGS sequence"/>
</dbReference>
<keyword evidence="2" id="KW-1185">Reference proteome</keyword>
<organism evidence="1 2">
    <name type="scientific">Lecanicillium saksenae</name>
    <dbReference type="NCBI Taxonomy" id="468837"/>
    <lineage>
        <taxon>Eukaryota</taxon>
        <taxon>Fungi</taxon>
        <taxon>Dikarya</taxon>
        <taxon>Ascomycota</taxon>
        <taxon>Pezizomycotina</taxon>
        <taxon>Sordariomycetes</taxon>
        <taxon>Hypocreomycetidae</taxon>
        <taxon>Hypocreales</taxon>
        <taxon>Cordycipitaceae</taxon>
        <taxon>Lecanicillium</taxon>
    </lineage>
</organism>
<sequence>MRLGCGALFVGATSLLLHLRGSLASSNDNFQLPLLLDATLDELRAGLDAGRFTSLELTKAYIARINEVNDGLHAVTEVNPDALEIAASLDREREATTQTSGRLHGIPILIKNNIGTADKMNNTAGSTALLGAKLSEDSTVAKKLREAGAIILGKANLSQWAGIRSWDMSNGWSAHGGQTFGAYFPEQDPLGSSSGSAVAASVGLAWAALGTETLGSICNPAHANNIVGIKPTVGLTSRFLVIPVSEHQDTVGPMARTVKDAAYLLQAIVGSDKKDNYTEAAPDTLPDYVAACKKDALKGRRLGVPKGYKTIFASISGDVSFDKFESTLKLLREAGAEVLEGVELPGVELERRTERDGIVTGADFLTDLPKYLAELETNPNNIRDLSDVREFTDNSSVESSEFDLMQFNMILKRNLNNTMPIWWDYYKERFHQNNDLGLIGALRNNSLDAIILPTPIATRIASQGAPVISVPLGHTDEKTPYHRNKLDTLNDMGPNHPFGFGFAGDYFSEEKLIGMAYALEQLTQVRGKVKPHIQPKTELRDVVLGRNLCGEISCGIIRGYMIDTRRWDGLANIKLGTNAGQRVIPLSSSRLIANTYQRRIAVTKVSIYPEKSNLAQFKKASHRQMGRYYNSRVTIAATFFGGKTCKAYPTAVAPSVWLRSHIEPTASLGN</sequence>
<protein>
    <submittedName>
        <fullName evidence="1">Uncharacterized protein</fullName>
    </submittedName>
</protein>